<protein>
    <recommendedName>
        <fullName evidence="3">RNA polymerase sigma-70 region 2 domain-containing protein</fullName>
    </recommendedName>
</protein>
<sequence length="171" mass="20405">MKRLHTLTHGFELAQADQRLIGGALKKAGLSAQSPDYEDLFQEAQILYAQTWAQVEVELATFRPYIFQKIVWRTWDYFRRQTRQQEHEQLLTATQTWDQLTTGQTPQFVLEQLQQVWPQLDSWAQIVLQENLLQGRALKQIAAEHQVSDRYLRKVRQQLRERLRRELNVKF</sequence>
<dbReference type="SUPFAM" id="SSF88659">
    <property type="entry name" value="Sigma3 and sigma4 domains of RNA polymerase sigma factors"/>
    <property type="match status" value="1"/>
</dbReference>
<comment type="caution">
    <text evidence="1">The sequence shown here is derived from an EMBL/GenBank/DDBJ whole genome shotgun (WGS) entry which is preliminary data.</text>
</comment>
<dbReference type="InterPro" id="IPR013324">
    <property type="entry name" value="RNA_pol_sigma_r3/r4-like"/>
</dbReference>
<dbReference type="GO" id="GO:0006352">
    <property type="term" value="P:DNA-templated transcription initiation"/>
    <property type="evidence" value="ECO:0007669"/>
    <property type="project" value="InterPro"/>
</dbReference>
<reference evidence="1 2" key="1">
    <citation type="submission" date="2020-06" db="EMBL/GenBank/DDBJ databases">
        <authorList>
            <person name="Kang J."/>
        </authorList>
    </citation>
    <scope>NUCLEOTIDE SEQUENCE [LARGE SCALE GENOMIC DNA]</scope>
    <source>
        <strain evidence="1 2">DCY120</strain>
    </source>
</reference>
<gene>
    <name evidence="1" type="ORF">HU830_03275</name>
</gene>
<dbReference type="AlphaFoldDB" id="A0A850RBM6"/>
<dbReference type="InterPro" id="IPR013325">
    <property type="entry name" value="RNA_pol_sigma_r2"/>
</dbReference>
<dbReference type="SUPFAM" id="SSF88946">
    <property type="entry name" value="Sigma2 domain of RNA polymerase sigma factors"/>
    <property type="match status" value="1"/>
</dbReference>
<dbReference type="EMBL" id="JABZEC010000002">
    <property type="protein sequence ID" value="NVY96198.1"/>
    <property type="molecule type" value="Genomic_DNA"/>
</dbReference>
<evidence type="ECO:0000313" key="1">
    <source>
        <dbReference type="EMBL" id="NVY96198.1"/>
    </source>
</evidence>
<name>A0A850RBM6_9LACO</name>
<evidence type="ECO:0000313" key="2">
    <source>
        <dbReference type="Proteomes" id="UP000563523"/>
    </source>
</evidence>
<proteinExistence type="predicted"/>
<organism evidence="1 2">
    <name type="scientific">Bombilactobacillus apium</name>
    <dbReference type="NCBI Taxonomy" id="2675299"/>
    <lineage>
        <taxon>Bacteria</taxon>
        <taxon>Bacillati</taxon>
        <taxon>Bacillota</taxon>
        <taxon>Bacilli</taxon>
        <taxon>Lactobacillales</taxon>
        <taxon>Lactobacillaceae</taxon>
        <taxon>Bombilactobacillus</taxon>
    </lineage>
</organism>
<dbReference type="Proteomes" id="UP000563523">
    <property type="component" value="Unassembled WGS sequence"/>
</dbReference>
<accession>A0A850RBM6</accession>
<dbReference type="RefSeq" id="WP_176942354.1">
    <property type="nucleotide sequence ID" value="NZ_JABZEC010000002.1"/>
</dbReference>
<keyword evidence="2" id="KW-1185">Reference proteome</keyword>
<dbReference type="GO" id="GO:0003700">
    <property type="term" value="F:DNA-binding transcription factor activity"/>
    <property type="evidence" value="ECO:0007669"/>
    <property type="project" value="InterPro"/>
</dbReference>
<evidence type="ECO:0008006" key="3">
    <source>
        <dbReference type="Google" id="ProtNLM"/>
    </source>
</evidence>